<dbReference type="STRING" id="388408.LAX5112_04923"/>
<proteinExistence type="predicted"/>
<evidence type="ECO:0008006" key="3">
    <source>
        <dbReference type="Google" id="ProtNLM"/>
    </source>
</evidence>
<dbReference type="RefSeq" id="WP_055674066.1">
    <property type="nucleotide sequence ID" value="NZ_CXWD01000035.1"/>
</dbReference>
<dbReference type="Gene3D" id="3.40.50.150">
    <property type="entry name" value="Vaccinia Virus protein VP39"/>
    <property type="match status" value="1"/>
</dbReference>
<evidence type="ECO:0000313" key="2">
    <source>
        <dbReference type="Proteomes" id="UP000053235"/>
    </source>
</evidence>
<evidence type="ECO:0000313" key="1">
    <source>
        <dbReference type="EMBL" id="CTQ77486.1"/>
    </source>
</evidence>
<dbReference type="Proteomes" id="UP000053235">
    <property type="component" value="Unassembled WGS sequence"/>
</dbReference>
<dbReference type="SUPFAM" id="SSF53335">
    <property type="entry name" value="S-adenosyl-L-methionine-dependent methyltransferases"/>
    <property type="match status" value="1"/>
</dbReference>
<accession>A0A0M7ASU6</accession>
<organism evidence="1 2">
    <name type="scientific">Roseibium alexandrii</name>
    <dbReference type="NCBI Taxonomy" id="388408"/>
    <lineage>
        <taxon>Bacteria</taxon>
        <taxon>Pseudomonadati</taxon>
        <taxon>Pseudomonadota</taxon>
        <taxon>Alphaproteobacteria</taxon>
        <taxon>Hyphomicrobiales</taxon>
        <taxon>Stappiaceae</taxon>
        <taxon>Roseibium</taxon>
    </lineage>
</organism>
<dbReference type="OrthoDB" id="9811332at2"/>
<sequence>MNISDLYAQRRQVDDFENCDFYHTIDLSPQETVWGHVDLRGREQDYLGACDLDGKSVLEVGPATGHLAFYMEQQGATVTCLELPDTEVGDLVPRTDLANWDQIIADRRRHLDRIVNGFWYCHRKLGSKTNVVYGTVEDLIKAGAKFDIVVLGGVLLHLRDLQLRLQQFAGLAQSELVITEQLLAPLDRSDTAPLVWLAPTKGNGVWDHWWRFGPGYFTGYLPILGLSNLKVSKHEQSCLGSMFKHFTIRAGRNI</sequence>
<dbReference type="AlphaFoldDB" id="A0A0M7ASU6"/>
<gene>
    <name evidence="1" type="ORF">LAX5112_04923</name>
</gene>
<dbReference type="EMBL" id="CXWD01000035">
    <property type="protein sequence ID" value="CTQ77486.1"/>
    <property type="molecule type" value="Genomic_DNA"/>
</dbReference>
<protein>
    <recommendedName>
        <fullName evidence="3">Methyltransferase family protein</fullName>
    </recommendedName>
</protein>
<keyword evidence="2" id="KW-1185">Reference proteome</keyword>
<reference evidence="2" key="1">
    <citation type="submission" date="2015-07" db="EMBL/GenBank/DDBJ databases">
        <authorList>
            <person name="Rodrigo-Torres Lidia"/>
            <person name="Arahal R.David."/>
        </authorList>
    </citation>
    <scope>NUCLEOTIDE SEQUENCE [LARGE SCALE GENOMIC DNA]</scope>
    <source>
        <strain evidence="2">CECT 5112</strain>
    </source>
</reference>
<dbReference type="Pfam" id="PF13489">
    <property type="entry name" value="Methyltransf_23"/>
    <property type="match status" value="1"/>
</dbReference>
<name>A0A0M7ASU6_9HYPH</name>
<dbReference type="InterPro" id="IPR029063">
    <property type="entry name" value="SAM-dependent_MTases_sf"/>
</dbReference>